<reference evidence="16 17" key="1">
    <citation type="submission" date="2017-07" db="EMBL/GenBank/DDBJ databases">
        <title>Elstera cyanobacteriorum sp. nov., a novel bacterium isolated from cyanobacterial aggregates in a eutrophic lake.</title>
        <authorList>
            <person name="Cai H."/>
        </authorList>
    </citation>
    <scope>NUCLEOTIDE SEQUENCE [LARGE SCALE GENOMIC DNA]</scope>
    <source>
        <strain evidence="16 17">TH019</strain>
    </source>
</reference>
<gene>
    <name evidence="13" type="primary">atpF</name>
    <name evidence="16" type="ORF">CHR90_13415</name>
</gene>
<proteinExistence type="inferred from homology"/>
<dbReference type="Proteomes" id="UP000216361">
    <property type="component" value="Unassembled WGS sequence"/>
</dbReference>
<keyword evidence="4 13" id="KW-0812">Transmembrane</keyword>
<keyword evidence="15" id="KW-0175">Coiled coil</keyword>
<evidence type="ECO:0000256" key="14">
    <source>
        <dbReference type="RuleBase" id="RU003848"/>
    </source>
</evidence>
<comment type="subcellular location">
    <subcellularLocation>
        <location evidence="13">Cell membrane</location>
        <topology evidence="13">Single-pass membrane protein</topology>
    </subcellularLocation>
    <subcellularLocation>
        <location evidence="12">Endomembrane system</location>
        <topology evidence="12">Single-pass membrane protein</topology>
    </subcellularLocation>
</comment>
<protein>
    <recommendedName>
        <fullName evidence="13">ATP synthase subunit b</fullName>
    </recommendedName>
    <alternativeName>
        <fullName evidence="13">ATP synthase F(0) sector subunit b</fullName>
    </alternativeName>
    <alternativeName>
        <fullName evidence="13">ATPase subunit I</fullName>
    </alternativeName>
    <alternativeName>
        <fullName evidence="13">F-type ATPase subunit b</fullName>
        <shortName evidence="13">F-ATPase subunit b</shortName>
    </alternativeName>
</protein>
<feature type="coiled-coil region" evidence="15">
    <location>
        <begin position="50"/>
        <end position="121"/>
    </location>
</feature>
<dbReference type="GO" id="GO:0046933">
    <property type="term" value="F:proton-transporting ATP synthase activity, rotational mechanism"/>
    <property type="evidence" value="ECO:0007669"/>
    <property type="project" value="UniProtKB-UniRule"/>
</dbReference>
<dbReference type="OrthoDB" id="9805716at2"/>
<evidence type="ECO:0000256" key="7">
    <source>
        <dbReference type="ARBA" id="ARBA00023065"/>
    </source>
</evidence>
<evidence type="ECO:0000256" key="3">
    <source>
        <dbReference type="ARBA" id="ARBA00022547"/>
    </source>
</evidence>
<comment type="caution">
    <text evidence="16">The sequence shown here is derived from an EMBL/GenBank/DDBJ whole genome shotgun (WGS) entry which is preliminary data.</text>
</comment>
<evidence type="ECO:0000256" key="15">
    <source>
        <dbReference type="SAM" id="Coils"/>
    </source>
</evidence>
<evidence type="ECO:0000256" key="2">
    <source>
        <dbReference type="ARBA" id="ARBA00022448"/>
    </source>
</evidence>
<comment type="similarity">
    <text evidence="1 13 14">Belongs to the ATPase B chain family.</text>
</comment>
<evidence type="ECO:0000313" key="17">
    <source>
        <dbReference type="Proteomes" id="UP000216361"/>
    </source>
</evidence>
<dbReference type="EMBL" id="NOXS01000033">
    <property type="protein sequence ID" value="OYQ17964.1"/>
    <property type="molecule type" value="Genomic_DNA"/>
</dbReference>
<comment type="function">
    <text evidence="10 13">F(1)F(0) ATP synthase produces ATP from ADP in the presence of a proton or sodium gradient. F-type ATPases consist of two structural domains, F(1) containing the extramembraneous catalytic core and F(0) containing the membrane proton channel, linked together by a central stalk and a peripheral stalk. During catalysis, ATP synthesis in the catalytic domain of F(1) is coupled via a rotary mechanism of the central stalk subunits to proton translocation.</text>
</comment>
<evidence type="ECO:0000256" key="9">
    <source>
        <dbReference type="ARBA" id="ARBA00023310"/>
    </source>
</evidence>
<dbReference type="GO" id="GO:0045259">
    <property type="term" value="C:proton-transporting ATP synthase complex"/>
    <property type="evidence" value="ECO:0007669"/>
    <property type="project" value="UniProtKB-KW"/>
</dbReference>
<evidence type="ECO:0000256" key="4">
    <source>
        <dbReference type="ARBA" id="ARBA00022692"/>
    </source>
</evidence>
<comment type="subunit">
    <text evidence="13">F-type ATPases have 2 components, F(1) - the catalytic core - and F(0) - the membrane proton channel. F(1) has five subunits: alpha(3), beta(3), gamma(1), delta(1), epsilon(1). F(0) has three main subunits: a(1), b(2) and c(10-14). The alpha and beta chains form an alternating ring which encloses part of the gamma chain. F(1) is attached to F(0) by a central stalk formed by the gamma and epsilon chains, while a peripheral stalk is formed by the delta and b chains.</text>
</comment>
<dbReference type="CDD" id="cd06503">
    <property type="entry name" value="ATP-synt_Fo_b"/>
    <property type="match status" value="1"/>
</dbReference>
<evidence type="ECO:0000313" key="16">
    <source>
        <dbReference type="EMBL" id="OYQ17964.1"/>
    </source>
</evidence>
<dbReference type="GO" id="GO:0046961">
    <property type="term" value="F:proton-transporting ATPase activity, rotational mechanism"/>
    <property type="evidence" value="ECO:0007669"/>
    <property type="project" value="TreeGrafter"/>
</dbReference>
<accession>A0A255XNM3</accession>
<sequence length="163" mass="16772">MPQLNPGVFPMQLFWLAITFGLLLVLMAKVALPRLSRILDARSSRIDGDIAAAKAARASAEELQAAVEKQFAEVKASAAAQLKAVQDTVSAEAKQRESELVQKLSAETAAAEARIASAKAAALANVRSVATEVAQAAAAKLLNVPVSDSDAQAAVAGTQGGHA</sequence>
<keyword evidence="8 13" id="KW-0472">Membrane</keyword>
<keyword evidence="9 13" id="KW-0066">ATP synthesis</keyword>
<keyword evidence="3 13" id="KW-0138">CF(0)</keyword>
<keyword evidence="13" id="KW-1003">Cell membrane</keyword>
<keyword evidence="5 13" id="KW-0375">Hydrogen ion transport</keyword>
<evidence type="ECO:0000256" key="13">
    <source>
        <dbReference type="HAMAP-Rule" id="MF_01398"/>
    </source>
</evidence>
<name>A0A255XNM3_9PROT</name>
<dbReference type="HAMAP" id="MF_01398">
    <property type="entry name" value="ATP_synth_b_bprime"/>
    <property type="match status" value="1"/>
</dbReference>
<evidence type="ECO:0000256" key="5">
    <source>
        <dbReference type="ARBA" id="ARBA00022781"/>
    </source>
</evidence>
<evidence type="ECO:0000256" key="1">
    <source>
        <dbReference type="ARBA" id="ARBA00005513"/>
    </source>
</evidence>
<evidence type="ECO:0000256" key="11">
    <source>
        <dbReference type="ARBA" id="ARBA00025614"/>
    </source>
</evidence>
<dbReference type="InterPro" id="IPR050059">
    <property type="entry name" value="ATP_synthase_B_chain"/>
</dbReference>
<dbReference type="PANTHER" id="PTHR33445">
    <property type="entry name" value="ATP SYNTHASE SUBUNIT B', CHLOROPLASTIC"/>
    <property type="match status" value="1"/>
</dbReference>
<dbReference type="InterPro" id="IPR002146">
    <property type="entry name" value="ATP_synth_b/b'su_bac/chlpt"/>
</dbReference>
<evidence type="ECO:0000256" key="10">
    <source>
        <dbReference type="ARBA" id="ARBA00025198"/>
    </source>
</evidence>
<dbReference type="GO" id="GO:0005886">
    <property type="term" value="C:plasma membrane"/>
    <property type="evidence" value="ECO:0007669"/>
    <property type="project" value="UniProtKB-SubCell"/>
</dbReference>
<keyword evidence="7 13" id="KW-0406">Ion transport</keyword>
<dbReference type="AlphaFoldDB" id="A0A255XNM3"/>
<evidence type="ECO:0000256" key="12">
    <source>
        <dbReference type="ARBA" id="ARBA00037847"/>
    </source>
</evidence>
<dbReference type="PANTHER" id="PTHR33445:SF1">
    <property type="entry name" value="ATP SYNTHASE SUBUNIT B"/>
    <property type="match status" value="1"/>
</dbReference>
<dbReference type="GO" id="GO:0012505">
    <property type="term" value="C:endomembrane system"/>
    <property type="evidence" value="ECO:0007669"/>
    <property type="project" value="UniProtKB-SubCell"/>
</dbReference>
<keyword evidence="6 13" id="KW-1133">Transmembrane helix</keyword>
<keyword evidence="2 13" id="KW-0813">Transport</keyword>
<dbReference type="Pfam" id="PF00430">
    <property type="entry name" value="ATP-synt_B"/>
    <property type="match status" value="1"/>
</dbReference>
<organism evidence="16 17">
    <name type="scientific">Elstera cyanobacteriorum</name>
    <dbReference type="NCBI Taxonomy" id="2022747"/>
    <lineage>
        <taxon>Bacteria</taxon>
        <taxon>Pseudomonadati</taxon>
        <taxon>Pseudomonadota</taxon>
        <taxon>Alphaproteobacteria</taxon>
        <taxon>Rhodospirillales</taxon>
        <taxon>Rhodospirillaceae</taxon>
        <taxon>Elstera</taxon>
    </lineage>
</organism>
<keyword evidence="17" id="KW-1185">Reference proteome</keyword>
<feature type="transmembrane region" description="Helical" evidence="13">
    <location>
        <begin position="12"/>
        <end position="32"/>
    </location>
</feature>
<evidence type="ECO:0000256" key="8">
    <source>
        <dbReference type="ARBA" id="ARBA00023136"/>
    </source>
</evidence>
<comment type="function">
    <text evidence="11">Component of the F(0) channel, it forms part of the peripheral stalk, linking F(1) to F(0). The b'-subunit is a diverged and duplicated form of b found in plants and photosynthetic bacteria.</text>
</comment>
<dbReference type="RefSeq" id="WP_094409526.1">
    <property type="nucleotide sequence ID" value="NZ_BMJZ01000002.1"/>
</dbReference>
<evidence type="ECO:0000256" key="6">
    <source>
        <dbReference type="ARBA" id="ARBA00022989"/>
    </source>
</evidence>